<dbReference type="HOGENOM" id="CLU_3087528_0_0_1"/>
<organism evidence="1 2">
    <name type="scientific">Hypocrea atroviridis (strain ATCC 20476 / IMI 206040)</name>
    <name type="common">Trichoderma atroviride</name>
    <dbReference type="NCBI Taxonomy" id="452589"/>
    <lineage>
        <taxon>Eukaryota</taxon>
        <taxon>Fungi</taxon>
        <taxon>Dikarya</taxon>
        <taxon>Ascomycota</taxon>
        <taxon>Pezizomycotina</taxon>
        <taxon>Sordariomycetes</taxon>
        <taxon>Hypocreomycetidae</taxon>
        <taxon>Hypocreales</taxon>
        <taxon>Hypocreaceae</taxon>
        <taxon>Trichoderma</taxon>
    </lineage>
</organism>
<accession>G9NX49</accession>
<protein>
    <submittedName>
        <fullName evidence="1">Uncharacterized protein</fullName>
    </submittedName>
</protein>
<dbReference type="EMBL" id="ABDG02000024">
    <property type="protein sequence ID" value="EHK45481.1"/>
    <property type="molecule type" value="Genomic_DNA"/>
</dbReference>
<proteinExistence type="predicted"/>
<evidence type="ECO:0000313" key="1">
    <source>
        <dbReference type="EMBL" id="EHK45481.1"/>
    </source>
</evidence>
<evidence type="ECO:0000313" key="2">
    <source>
        <dbReference type="Proteomes" id="UP000005426"/>
    </source>
</evidence>
<dbReference type="AlphaFoldDB" id="G9NX49"/>
<keyword evidence="2" id="KW-1185">Reference proteome</keyword>
<name>G9NX49_HYPAI</name>
<comment type="caution">
    <text evidence="1">The sequence shown here is derived from an EMBL/GenBank/DDBJ whole genome shotgun (WGS) entry which is preliminary data.</text>
</comment>
<reference evidence="1 2" key="1">
    <citation type="journal article" date="2011" name="Genome Biol.">
        <title>Comparative genome sequence analysis underscores mycoparasitism as the ancestral life style of Trichoderma.</title>
        <authorList>
            <person name="Kubicek C.P."/>
            <person name="Herrera-Estrella A."/>
            <person name="Seidl-Seiboth V."/>
            <person name="Martinez D.A."/>
            <person name="Druzhinina I.S."/>
            <person name="Thon M."/>
            <person name="Zeilinger S."/>
            <person name="Casas-Flores S."/>
            <person name="Horwitz B.A."/>
            <person name="Mukherjee P.K."/>
            <person name="Mukherjee M."/>
            <person name="Kredics L."/>
            <person name="Alcaraz L.D."/>
            <person name="Aerts A."/>
            <person name="Antal Z."/>
            <person name="Atanasova L."/>
            <person name="Cervantes-Badillo M.G."/>
            <person name="Challacombe J."/>
            <person name="Chertkov O."/>
            <person name="McCluskey K."/>
            <person name="Coulpier F."/>
            <person name="Deshpande N."/>
            <person name="von Doehren H."/>
            <person name="Ebbole D.J."/>
            <person name="Esquivel-Naranjo E.U."/>
            <person name="Fekete E."/>
            <person name="Flipphi M."/>
            <person name="Glaser F."/>
            <person name="Gomez-Rodriguez E.Y."/>
            <person name="Gruber S."/>
            <person name="Han C."/>
            <person name="Henrissat B."/>
            <person name="Hermosa R."/>
            <person name="Hernandez-Onate M."/>
            <person name="Karaffa L."/>
            <person name="Kosti I."/>
            <person name="Le Crom S."/>
            <person name="Lindquist E."/>
            <person name="Lucas S."/>
            <person name="Luebeck M."/>
            <person name="Luebeck P.S."/>
            <person name="Margeot A."/>
            <person name="Metz B."/>
            <person name="Misra M."/>
            <person name="Nevalainen H."/>
            <person name="Omann M."/>
            <person name="Packer N."/>
            <person name="Perrone G."/>
            <person name="Uresti-Rivera E.E."/>
            <person name="Salamov A."/>
            <person name="Schmoll M."/>
            <person name="Seiboth B."/>
            <person name="Shapiro H."/>
            <person name="Sukno S."/>
            <person name="Tamayo-Ramos J.A."/>
            <person name="Tisch D."/>
            <person name="Wiest A."/>
            <person name="Wilkinson H.H."/>
            <person name="Zhang M."/>
            <person name="Coutinho P.M."/>
            <person name="Kenerley C.M."/>
            <person name="Monte E."/>
            <person name="Baker S.E."/>
            <person name="Grigoriev I.V."/>
        </authorList>
    </citation>
    <scope>NUCLEOTIDE SEQUENCE [LARGE SCALE GENOMIC DNA]</scope>
    <source>
        <strain evidence="2">ATCC 20476 / IMI 206040</strain>
    </source>
</reference>
<sequence length="52" mass="5759">MQDNNGAAENAKFVIPRGIRARGLSRELPSPKASRKPVYGSRATIARPWIPR</sequence>
<gene>
    <name evidence="1" type="ORF">TRIATDRAFT_257427</name>
</gene>
<dbReference type="Proteomes" id="UP000005426">
    <property type="component" value="Unassembled WGS sequence"/>
</dbReference>